<sequence length="333" mass="38288">MRSDSPFFIFGPQKSGSSLLTTLLEQHPAVGIATDTVIFNQFFLWLTQHKGVDQQFHPRQDAPEKYVDGTALRKDLFRLPCGYNELKWYLSDLYQRYFTTSTERLKMLLEIQGQTADTEFLRAEELMPYEHGLHLDPLPLLDMAREGCLWTDVMYAIIRQLAHNKPQDDTAVYGEKTPGHMHFAEHLRASFPDGQFIFIIRDPIANVASLYKRNNAGYLIGQTNNINRAIAIYKDSIDPFIEFYRHNREQVLVLRFEDLIKDTQASMGRVFKHLGVEPITIQQQFSSGSKGAYVGNKVDKDRASGAYAMLSEADRHQVMRCLDYVFAEFYPPG</sequence>
<gene>
    <name evidence="2" type="ORF">Tel_05510</name>
</gene>
<dbReference type="KEGG" id="tee:Tel_05510"/>
<organism evidence="2 3">
    <name type="scientific">Candidatus Tenderia electrophaga</name>
    <dbReference type="NCBI Taxonomy" id="1748243"/>
    <lineage>
        <taxon>Bacteria</taxon>
        <taxon>Pseudomonadati</taxon>
        <taxon>Pseudomonadota</taxon>
        <taxon>Gammaproteobacteria</taxon>
        <taxon>Candidatus Tenderiales</taxon>
        <taxon>Candidatus Tenderiaceae</taxon>
        <taxon>Candidatus Tenderia</taxon>
    </lineage>
</organism>
<evidence type="ECO:0000313" key="3">
    <source>
        <dbReference type="Proteomes" id="UP000055136"/>
    </source>
</evidence>
<dbReference type="InterPro" id="IPR027417">
    <property type="entry name" value="P-loop_NTPase"/>
</dbReference>
<evidence type="ECO:0000256" key="1">
    <source>
        <dbReference type="ARBA" id="ARBA00022679"/>
    </source>
</evidence>
<name>A0A0S2TBU8_9GAMM</name>
<keyword evidence="3" id="KW-1185">Reference proteome</keyword>
<dbReference type="PANTHER" id="PTHR10605">
    <property type="entry name" value="HEPARAN SULFATE SULFOTRANSFERASE"/>
    <property type="match status" value="1"/>
</dbReference>
<dbReference type="EMBL" id="CP013099">
    <property type="protein sequence ID" value="ALP52646.1"/>
    <property type="molecule type" value="Genomic_DNA"/>
</dbReference>
<dbReference type="SUPFAM" id="SSF52540">
    <property type="entry name" value="P-loop containing nucleoside triphosphate hydrolases"/>
    <property type="match status" value="1"/>
</dbReference>
<dbReference type="PANTHER" id="PTHR10605:SF56">
    <property type="entry name" value="BIFUNCTIONAL HEPARAN SULFATE N-DEACETYLASE_N-SULFOTRANSFERASE"/>
    <property type="match status" value="1"/>
</dbReference>
<reference evidence="2" key="1">
    <citation type="submission" date="2015-10" db="EMBL/GenBank/DDBJ databases">
        <title>Description of Candidatus Tenderia electrophaga gen. nov, sp. nov., an Uncultivated Electroautotroph from a Biocathode Enrichment.</title>
        <authorList>
            <person name="Eddie B.J."/>
            <person name="Malanoski A.P."/>
            <person name="Wang Z."/>
            <person name="Hall R.J."/>
            <person name="Oh S.D."/>
            <person name="Heiner C."/>
            <person name="Lin B."/>
            <person name="Strycharz-Glaven S.M."/>
        </authorList>
    </citation>
    <scope>NUCLEOTIDE SEQUENCE [LARGE SCALE GENOMIC DNA]</scope>
    <source>
        <strain evidence="2">NRL1</strain>
    </source>
</reference>
<evidence type="ECO:0000313" key="2">
    <source>
        <dbReference type="EMBL" id="ALP52646.1"/>
    </source>
</evidence>
<evidence type="ECO:0008006" key="4">
    <source>
        <dbReference type="Google" id="ProtNLM"/>
    </source>
</evidence>
<proteinExistence type="predicted"/>
<dbReference type="GO" id="GO:0008146">
    <property type="term" value="F:sulfotransferase activity"/>
    <property type="evidence" value="ECO:0007669"/>
    <property type="project" value="InterPro"/>
</dbReference>
<dbReference type="InterPro" id="IPR037359">
    <property type="entry name" value="NST/OST"/>
</dbReference>
<dbReference type="Gene3D" id="3.40.50.300">
    <property type="entry name" value="P-loop containing nucleotide triphosphate hydrolases"/>
    <property type="match status" value="1"/>
</dbReference>
<dbReference type="Proteomes" id="UP000055136">
    <property type="component" value="Chromosome"/>
</dbReference>
<accession>A0A0S2TBU8</accession>
<dbReference type="STRING" id="1748243.Tel_05510"/>
<protein>
    <recommendedName>
        <fullName evidence="4">Sulfotransferase</fullName>
    </recommendedName>
</protein>
<dbReference type="Pfam" id="PF13469">
    <property type="entry name" value="Sulfotransfer_3"/>
    <property type="match status" value="1"/>
</dbReference>
<dbReference type="AlphaFoldDB" id="A0A0S2TBU8"/>
<keyword evidence="1" id="KW-0808">Transferase</keyword>